<organism evidence="1 2">
    <name type="scientific">Dorcoceras hygrometricum</name>
    <dbReference type="NCBI Taxonomy" id="472368"/>
    <lineage>
        <taxon>Eukaryota</taxon>
        <taxon>Viridiplantae</taxon>
        <taxon>Streptophyta</taxon>
        <taxon>Embryophyta</taxon>
        <taxon>Tracheophyta</taxon>
        <taxon>Spermatophyta</taxon>
        <taxon>Magnoliopsida</taxon>
        <taxon>eudicotyledons</taxon>
        <taxon>Gunneridae</taxon>
        <taxon>Pentapetalae</taxon>
        <taxon>asterids</taxon>
        <taxon>lamiids</taxon>
        <taxon>Lamiales</taxon>
        <taxon>Gesneriaceae</taxon>
        <taxon>Didymocarpoideae</taxon>
        <taxon>Trichosporeae</taxon>
        <taxon>Loxocarpinae</taxon>
        <taxon>Dorcoceras</taxon>
    </lineage>
</organism>
<sequence length="84" mass="9438">MRLGSVNVNFIQLQRILEFKKKIVGAAVLRLCWSSALVEQVVRDRLVVPHGRYATECNIRVACMQQLGRCRTAVFCGGPTVMMT</sequence>
<protein>
    <submittedName>
        <fullName evidence="1">Uncharacterized protein</fullName>
    </submittedName>
</protein>
<evidence type="ECO:0000313" key="1">
    <source>
        <dbReference type="EMBL" id="KZV36028.1"/>
    </source>
</evidence>
<dbReference type="AlphaFoldDB" id="A0A2Z7BQX4"/>
<reference evidence="1 2" key="1">
    <citation type="journal article" date="2015" name="Proc. Natl. Acad. Sci. U.S.A.">
        <title>The resurrection genome of Boea hygrometrica: A blueprint for survival of dehydration.</title>
        <authorList>
            <person name="Xiao L."/>
            <person name="Yang G."/>
            <person name="Zhang L."/>
            <person name="Yang X."/>
            <person name="Zhao S."/>
            <person name="Ji Z."/>
            <person name="Zhou Q."/>
            <person name="Hu M."/>
            <person name="Wang Y."/>
            <person name="Chen M."/>
            <person name="Xu Y."/>
            <person name="Jin H."/>
            <person name="Xiao X."/>
            <person name="Hu G."/>
            <person name="Bao F."/>
            <person name="Hu Y."/>
            <person name="Wan P."/>
            <person name="Li L."/>
            <person name="Deng X."/>
            <person name="Kuang T."/>
            <person name="Xiang C."/>
            <person name="Zhu J.K."/>
            <person name="Oliver M.J."/>
            <person name="He Y."/>
        </authorList>
    </citation>
    <scope>NUCLEOTIDE SEQUENCE [LARGE SCALE GENOMIC DNA]</scope>
    <source>
        <strain evidence="2">cv. XS01</strain>
    </source>
</reference>
<accession>A0A2Z7BQX4</accession>
<dbReference type="EMBL" id="KV003952">
    <property type="protein sequence ID" value="KZV36028.1"/>
    <property type="molecule type" value="Genomic_DNA"/>
</dbReference>
<gene>
    <name evidence="1" type="ORF">F511_28813</name>
</gene>
<proteinExistence type="predicted"/>
<dbReference type="Proteomes" id="UP000250235">
    <property type="component" value="Unassembled WGS sequence"/>
</dbReference>
<name>A0A2Z7BQX4_9LAMI</name>
<keyword evidence="2" id="KW-1185">Reference proteome</keyword>
<evidence type="ECO:0000313" key="2">
    <source>
        <dbReference type="Proteomes" id="UP000250235"/>
    </source>
</evidence>